<evidence type="ECO:0000313" key="12">
    <source>
        <dbReference type="Proteomes" id="UP001431209"/>
    </source>
</evidence>
<evidence type="ECO:0000256" key="3">
    <source>
        <dbReference type="ARBA" id="ARBA00022679"/>
    </source>
</evidence>
<dbReference type="GO" id="GO:0016746">
    <property type="term" value="F:acyltransferase activity"/>
    <property type="evidence" value="ECO:0007669"/>
    <property type="project" value="UniProtKB-KW"/>
</dbReference>
<keyword evidence="4 9" id="KW-0812">Transmembrane</keyword>
<accession>A0AAW2YIP0</accession>
<keyword evidence="12" id="KW-1185">Reference proteome</keyword>
<dbReference type="Pfam" id="PF01553">
    <property type="entry name" value="Acyltransferase"/>
    <property type="match status" value="1"/>
</dbReference>
<dbReference type="GO" id="GO:0016020">
    <property type="term" value="C:membrane"/>
    <property type="evidence" value="ECO:0007669"/>
    <property type="project" value="UniProtKB-SubCell"/>
</dbReference>
<dbReference type="InterPro" id="IPR002123">
    <property type="entry name" value="Plipid/glycerol_acylTrfase"/>
</dbReference>
<dbReference type="AlphaFoldDB" id="A0AAW2YIP0"/>
<comment type="subcellular location">
    <subcellularLocation>
        <location evidence="1">Membrane</location>
    </subcellularLocation>
</comment>
<sequence length="340" mass="38755">MEKYKKWTDASTGINPFVPYKKKLNKSVPALEKFLIAPIRLILISPILFLIKLILISIVLTTISLLSFVVGFIPLSFIRRPLDRYIQLLGSRTVLALLGFYNISTATVNSKGRTQESSFGDVLQSFPSGDLIVSNHMSYTDILYYSFRHAPTFATVVKGEGRSKYMVVRQTFIGALLRTMFQTDLSGYKKERLLDVIKHAKDNKLGPVVLFPEATTSNGFSTLKYQSNLFDGLDKDEKLTLFVCAIKYEYSNFNPAFHLENFWSHFYHLCSQIQNTMSVRTVKFTADENKELKSSISVADQLRTFISTAQRTKLVASSIEDKESFLKYWAETQIQGYTEK</sequence>
<evidence type="ECO:0000256" key="8">
    <source>
        <dbReference type="ARBA" id="ARBA00023315"/>
    </source>
</evidence>
<dbReference type="Proteomes" id="UP001431209">
    <property type="component" value="Unassembled WGS sequence"/>
</dbReference>
<evidence type="ECO:0000256" key="7">
    <source>
        <dbReference type="ARBA" id="ARBA00023136"/>
    </source>
</evidence>
<keyword evidence="7 9" id="KW-0472">Membrane</keyword>
<comment type="caution">
    <text evidence="11">The sequence shown here is derived from an EMBL/GenBank/DDBJ whole genome shotgun (WGS) entry which is preliminary data.</text>
</comment>
<evidence type="ECO:0000259" key="10">
    <source>
        <dbReference type="Pfam" id="PF01553"/>
    </source>
</evidence>
<organism evidence="11 12">
    <name type="scientific">Acrasis kona</name>
    <dbReference type="NCBI Taxonomy" id="1008807"/>
    <lineage>
        <taxon>Eukaryota</taxon>
        <taxon>Discoba</taxon>
        <taxon>Heterolobosea</taxon>
        <taxon>Tetramitia</taxon>
        <taxon>Eutetramitia</taxon>
        <taxon>Acrasidae</taxon>
        <taxon>Acrasis</taxon>
    </lineage>
</organism>
<evidence type="ECO:0000256" key="1">
    <source>
        <dbReference type="ARBA" id="ARBA00004370"/>
    </source>
</evidence>
<evidence type="ECO:0000256" key="4">
    <source>
        <dbReference type="ARBA" id="ARBA00022692"/>
    </source>
</evidence>
<gene>
    <name evidence="11" type="ORF">AKO1_005682</name>
</gene>
<protein>
    <submittedName>
        <fullName evidence="11">Lysophosphatidic acid:oleoyl-CoA acyltransferase vps66</fullName>
    </submittedName>
</protein>
<evidence type="ECO:0000313" key="11">
    <source>
        <dbReference type="EMBL" id="KAL0476854.1"/>
    </source>
</evidence>
<dbReference type="EMBL" id="JAOPGA020000108">
    <property type="protein sequence ID" value="KAL0476854.1"/>
    <property type="molecule type" value="Genomic_DNA"/>
</dbReference>
<evidence type="ECO:0000256" key="9">
    <source>
        <dbReference type="SAM" id="Phobius"/>
    </source>
</evidence>
<comment type="similarity">
    <text evidence="2">Belongs to the 1-acyl-sn-glycerol-3-phosphate acyltransferase family.</text>
</comment>
<keyword evidence="3" id="KW-0808">Transferase</keyword>
<keyword evidence="5 9" id="KW-1133">Transmembrane helix</keyword>
<keyword evidence="6" id="KW-0443">Lipid metabolism</keyword>
<evidence type="ECO:0000256" key="5">
    <source>
        <dbReference type="ARBA" id="ARBA00022989"/>
    </source>
</evidence>
<dbReference type="PANTHER" id="PTHR23063">
    <property type="entry name" value="PHOSPHOLIPID ACYLTRANSFERASE"/>
    <property type="match status" value="1"/>
</dbReference>
<dbReference type="PANTHER" id="PTHR23063:SF60">
    <property type="entry name" value="LYSOPHOSPHATIDIC ACID:OLEOYL-COA ACYLTRANSFERASE 1"/>
    <property type="match status" value="1"/>
</dbReference>
<evidence type="ECO:0000256" key="2">
    <source>
        <dbReference type="ARBA" id="ARBA00008655"/>
    </source>
</evidence>
<proteinExistence type="inferred from homology"/>
<name>A0AAW2YIP0_9EUKA</name>
<keyword evidence="8 11" id="KW-0012">Acyltransferase</keyword>
<reference evidence="11 12" key="1">
    <citation type="submission" date="2024-03" db="EMBL/GenBank/DDBJ databases">
        <title>The Acrasis kona genome and developmental transcriptomes reveal deep origins of eukaryotic multicellular pathways.</title>
        <authorList>
            <person name="Sheikh S."/>
            <person name="Fu C.-J."/>
            <person name="Brown M.W."/>
            <person name="Baldauf S.L."/>
        </authorList>
    </citation>
    <scope>NUCLEOTIDE SEQUENCE [LARGE SCALE GENOMIC DNA]</scope>
    <source>
        <strain evidence="11 12">ATCC MYA-3509</strain>
    </source>
</reference>
<feature type="transmembrane region" description="Helical" evidence="9">
    <location>
        <begin position="55"/>
        <end position="78"/>
    </location>
</feature>
<dbReference type="GO" id="GO:0006629">
    <property type="term" value="P:lipid metabolic process"/>
    <property type="evidence" value="ECO:0007669"/>
    <property type="project" value="UniProtKB-KW"/>
</dbReference>
<evidence type="ECO:0000256" key="6">
    <source>
        <dbReference type="ARBA" id="ARBA00023098"/>
    </source>
</evidence>
<feature type="domain" description="Phospholipid/glycerol acyltransferase" evidence="10">
    <location>
        <begin position="131"/>
        <end position="230"/>
    </location>
</feature>